<dbReference type="InterPro" id="IPR041692">
    <property type="entry name" value="HHH_9"/>
</dbReference>
<dbReference type="Proteomes" id="UP000696573">
    <property type="component" value="Unassembled WGS sequence"/>
</dbReference>
<dbReference type="InterPro" id="IPR032706">
    <property type="entry name" value="Spt6_HHH"/>
</dbReference>
<evidence type="ECO:0000256" key="7">
    <source>
        <dbReference type="ARBA" id="ARBA00023163"/>
    </source>
</evidence>
<keyword evidence="6" id="KW-0727">SH2 domain</keyword>
<dbReference type="Gene3D" id="2.40.50.140">
    <property type="entry name" value="Nucleic acid-binding proteins"/>
    <property type="match status" value="1"/>
</dbReference>
<dbReference type="Pfam" id="PF14639">
    <property type="entry name" value="YqgF"/>
    <property type="match status" value="1"/>
</dbReference>
<dbReference type="Gene3D" id="1.10.150.850">
    <property type="entry name" value="Spt6, helix-hairpin-helix domain"/>
    <property type="match status" value="1"/>
</dbReference>
<dbReference type="InterPro" id="IPR000980">
    <property type="entry name" value="SH2"/>
</dbReference>
<dbReference type="FunFam" id="3.30.420.140:FF:000007">
    <property type="entry name" value="Transcription elongation factor SPT6"/>
    <property type="match status" value="1"/>
</dbReference>
<dbReference type="Pfam" id="PF17674">
    <property type="entry name" value="HHH_9"/>
    <property type="match status" value="1"/>
</dbReference>
<evidence type="ECO:0000256" key="9">
    <source>
        <dbReference type="ARBA" id="ARBA00093389"/>
    </source>
</evidence>
<comment type="subcellular location">
    <subcellularLocation>
        <location evidence="2">Chromosome</location>
    </subcellularLocation>
    <subcellularLocation>
        <location evidence="1 10">Nucleus</location>
    </subcellularLocation>
</comment>
<dbReference type="InterPro" id="IPR028088">
    <property type="entry name" value="Spt6_HTH_DNA-bd_dom"/>
</dbReference>
<dbReference type="SUPFAM" id="SSF53098">
    <property type="entry name" value="Ribonuclease H-like"/>
    <property type="match status" value="1"/>
</dbReference>
<feature type="compositionally biased region" description="Basic and acidic residues" evidence="11">
    <location>
        <begin position="129"/>
        <end position="141"/>
    </location>
</feature>
<dbReference type="InterPro" id="IPR012340">
    <property type="entry name" value="NA-bd_OB-fold"/>
</dbReference>
<dbReference type="GO" id="GO:0005694">
    <property type="term" value="C:chromosome"/>
    <property type="evidence" value="ECO:0007669"/>
    <property type="project" value="UniProtKB-SubCell"/>
</dbReference>
<dbReference type="CDD" id="cd09918">
    <property type="entry name" value="SH2_Nterm_SPT6_like"/>
    <property type="match status" value="1"/>
</dbReference>
<evidence type="ECO:0000313" key="13">
    <source>
        <dbReference type="EMBL" id="CAH0026465.1"/>
    </source>
</evidence>
<evidence type="ECO:0000256" key="4">
    <source>
        <dbReference type="ARBA" id="ARBA00020248"/>
    </source>
</evidence>
<sequence>MSNTMRDLISGEAELDDEEDDESFDEETGEQSRKKRATQFDDSSEEEEDDDDEEEAAKIREGFIDDDEEELEEEESDGERPVVKRKREHRDRDEEARLDEEDLELIGEQFPRAKAQPQSKFKRLKRGHRGEERGENDRPALEEIFSDEDEDVAEPRYGRSNYPRDDLDDFIEEDFPEDEDMRQRDREDAEVARPRERGVGAVVDTTGLDKDALDDMEAIFGNGEDYEWALVMEDDEEHREREDQPIELKDVFEPSQLKEKLLTDEDNQIRFTDEPERFQLERKAFKNLQLTAEQFREEAKWITNQLWPKKGLPQDLHVPFGKAVGKVLEFFIVDEVEVPYVFQHRKDYLLHTTKTRNSNSDEGDGSEYSIHAEKLLNQDDLWRILELDIKFRSFVEKRNALERTFDNLKTMDVEDAVIEEMIPEAATMEDLQDLQDYLHFQYAQQLKELAALSGNTAQTKRPGSKSSLLDRVRKSRAMQFVKAYGVSVDQLAKNALRQGKKVAPDDDAQYPMDLADSLVDDTFNTGDQVINAARQLYAEELFVSPRMRKHFRNSFYLAAEISCRRTDKGLRRIDESHPYYEIKYLQNQAIADMVHQPELFLKMMRAEEEGLVEIKLDMGRYEFRRQLYQEFESENFSDRAEQWRDERKKVLDLAYPKLEKIIAKSVKEVIRTFCQDEVLKMCREEYVKRLDQAPWKPKGMILGTAARVLAISNGMGDPGRDPIFWAWVDDDGRVLEQGKFGNLARDERQREEFVELLDRRRADVIAVSGWSTQTHKLVLDVEALVRDRNILGGDFDDPETDERTREPLEVVVVNDEVARLYKDSPRAHAEHPSLNPVTRYCVALARYMQDPMKQYAALGKDVSSLSFHPCQNLLPQDKLNKYLESAMVDMVNLCGVNINDAMTDSYVQNLLPYVAGLGPRKAMSVVKAINANGGVVNTRDELVGDPDSGKLPVVGPRVWNNCASFLWIEYDATNSSSDPLDNTRVHPEDYELGRKMAADALELDEEDVKAETDENGAGAIVRKLFKQEEQDKVNELVLEEYAEQLLRNYQQRKRATLETIRAELQAVYEELRRNFSLLTTTEIFTMFTGETPQTLCDGMIVPINVRVVKDDFALVKLDCGIEGRLEAHEVTSRSSVKDVLSSGQTAQAKILEMNYKDFAAKMSMREDVLKIPYKRPINYGRDGWDYALESADKEELREKDKTTGRTQRVVKHPNFKPYNSVQAEEYLGSKPIGEVIIRPSSKGNDHLAVTWKVADNVYQHIDVLEMQKENEFSVGKILRISKYTYTDLDELIVEHVKAMARKVEELMRNDKYQNRSRGETEKWLTTYIDANPQRSAYAFCIDAKHPGYFWLCFKASRTARVIGLPVRVIPQGFELKGYQYPDMRALCNGFKLRFQNEFSKMGGR</sequence>
<comment type="function">
    <text evidence="9">Histone H3-H4 chaperone that plays a role in maintenance of chromatin structure during RNA polymerase II transcription elongation thereby repressing transcription initiation from cryptic promoters. Mediates the reassembly of nucleosomes onto the promoters of at least a selected set of genes during repression; the nucleosome reassembly is essential for transcriptional repression. Essential for viability.</text>
</comment>
<dbReference type="Gene3D" id="3.30.420.140">
    <property type="entry name" value="YqgF/RNase H-like domain"/>
    <property type="match status" value="1"/>
</dbReference>
<dbReference type="PANTHER" id="PTHR10145:SF6">
    <property type="entry name" value="TRANSCRIPTION ELONGATION FACTOR SPT6"/>
    <property type="match status" value="1"/>
</dbReference>
<evidence type="ECO:0000259" key="12">
    <source>
        <dbReference type="PROSITE" id="PS50126"/>
    </source>
</evidence>
<feature type="compositionally biased region" description="Basic and acidic residues" evidence="11">
    <location>
        <begin position="181"/>
        <end position="198"/>
    </location>
</feature>
<dbReference type="Gene3D" id="1.10.10.650">
    <property type="entry name" value="RuvA domain 2-like"/>
    <property type="match status" value="1"/>
</dbReference>
<dbReference type="FunFam" id="1.10.10.2740:FF:000002">
    <property type="entry name" value="Transcription elongation factor Spt6"/>
    <property type="match status" value="1"/>
</dbReference>
<dbReference type="PANTHER" id="PTHR10145">
    <property type="entry name" value="TRANSCRIPTION ELONGATION FACTOR SPT6"/>
    <property type="match status" value="1"/>
</dbReference>
<gene>
    <name evidence="13" type="ORF">CRHIZ90672A_00013074</name>
</gene>
<feature type="region of interest" description="Disordered" evidence="11">
    <location>
        <begin position="1"/>
        <end position="198"/>
    </location>
</feature>
<evidence type="ECO:0000313" key="14">
    <source>
        <dbReference type="Proteomes" id="UP000696573"/>
    </source>
</evidence>
<dbReference type="Gene3D" id="3.30.505.10">
    <property type="entry name" value="SH2 domain"/>
    <property type="match status" value="2"/>
</dbReference>
<proteinExistence type="inferred from homology"/>
<dbReference type="Pfam" id="PF14641">
    <property type="entry name" value="HTH_44"/>
    <property type="match status" value="1"/>
</dbReference>
<comment type="caution">
    <text evidence="13">The sequence shown here is derived from an EMBL/GenBank/DDBJ whole genome shotgun (WGS) entry which is preliminary data.</text>
</comment>
<evidence type="ECO:0000256" key="8">
    <source>
        <dbReference type="ARBA" id="ARBA00023242"/>
    </source>
</evidence>
<dbReference type="FunFam" id="1.10.10.650:FF:000004">
    <property type="entry name" value="Transcription elongation factor Spt6"/>
    <property type="match status" value="1"/>
</dbReference>
<keyword evidence="14" id="KW-1185">Reference proteome</keyword>
<dbReference type="Pfam" id="PF14632">
    <property type="entry name" value="SPT6_acidic"/>
    <property type="match status" value="1"/>
</dbReference>
<dbReference type="CDD" id="cd09928">
    <property type="entry name" value="SH2_Cterm_SPT6_like"/>
    <property type="match status" value="1"/>
</dbReference>
<dbReference type="SMART" id="SM00252">
    <property type="entry name" value="SH2"/>
    <property type="match status" value="1"/>
</dbReference>
<dbReference type="Pfam" id="PF22706">
    <property type="entry name" value="Tex_central_region"/>
    <property type="match status" value="1"/>
</dbReference>
<comment type="similarity">
    <text evidence="3 10">Belongs to the SPT6 family.</text>
</comment>
<dbReference type="InterPro" id="IPR049540">
    <property type="entry name" value="Spt6-like_S1"/>
</dbReference>
<dbReference type="Gene3D" id="1.10.10.2740">
    <property type="entry name" value="Spt6, Death-like domain"/>
    <property type="match status" value="1"/>
</dbReference>
<dbReference type="FunFam" id="3.30.505.10:FF:000056">
    <property type="entry name" value="Transcription elongation factor Spt6"/>
    <property type="match status" value="1"/>
</dbReference>
<evidence type="ECO:0000256" key="10">
    <source>
        <dbReference type="PIRNR" id="PIRNR036947"/>
    </source>
</evidence>
<dbReference type="InterPro" id="IPR028083">
    <property type="entry name" value="Spt6_acidic_N_dom"/>
</dbReference>
<dbReference type="InterPro" id="IPR035018">
    <property type="entry name" value="Spt6_SH2_C"/>
</dbReference>
<dbReference type="InterPro" id="IPR042066">
    <property type="entry name" value="Spt6_death-like"/>
</dbReference>
<name>A0A9N9VMD5_9HYPO</name>
<feature type="compositionally biased region" description="Acidic residues" evidence="11">
    <location>
        <begin position="64"/>
        <end position="77"/>
    </location>
</feature>
<dbReference type="SUPFAM" id="SSF47781">
    <property type="entry name" value="RuvA domain 2-like"/>
    <property type="match status" value="2"/>
</dbReference>
<dbReference type="GO" id="GO:0031491">
    <property type="term" value="F:nucleosome binding"/>
    <property type="evidence" value="ECO:0007669"/>
    <property type="project" value="TreeGrafter"/>
</dbReference>
<dbReference type="Gene3D" id="1.10.3500.10">
    <property type="entry name" value="Tex N-terminal region-like"/>
    <property type="match status" value="1"/>
</dbReference>
<feature type="compositionally biased region" description="Basic and acidic residues" evidence="11">
    <location>
        <begin position="153"/>
        <end position="165"/>
    </location>
</feature>
<dbReference type="InterPro" id="IPR003029">
    <property type="entry name" value="S1_domain"/>
</dbReference>
<feature type="compositionally biased region" description="Acidic residues" evidence="11">
    <location>
        <begin position="96"/>
        <end position="105"/>
    </location>
</feature>
<dbReference type="SUPFAM" id="SSF55550">
    <property type="entry name" value="SH2 domain"/>
    <property type="match status" value="1"/>
</dbReference>
<dbReference type="Pfam" id="PF14635">
    <property type="entry name" value="HHH_7"/>
    <property type="match status" value="1"/>
</dbReference>
<dbReference type="GO" id="GO:0008023">
    <property type="term" value="C:transcription elongation factor complex"/>
    <property type="evidence" value="ECO:0007669"/>
    <property type="project" value="TreeGrafter"/>
</dbReference>
<evidence type="ECO:0000256" key="3">
    <source>
        <dbReference type="ARBA" id="ARBA00009253"/>
    </source>
</evidence>
<dbReference type="PROSITE" id="PS50126">
    <property type="entry name" value="S1"/>
    <property type="match status" value="1"/>
</dbReference>
<organism evidence="13 14">
    <name type="scientific">Clonostachys rhizophaga</name>
    <dbReference type="NCBI Taxonomy" id="160324"/>
    <lineage>
        <taxon>Eukaryota</taxon>
        <taxon>Fungi</taxon>
        <taxon>Dikarya</taxon>
        <taxon>Ascomycota</taxon>
        <taxon>Pezizomycotina</taxon>
        <taxon>Sordariomycetes</taxon>
        <taxon>Hypocreomycetidae</taxon>
        <taxon>Hypocreales</taxon>
        <taxon>Bionectriaceae</taxon>
        <taxon>Clonostachys</taxon>
    </lineage>
</organism>
<dbReference type="InterPro" id="IPR036860">
    <property type="entry name" value="SH2_dom_sf"/>
</dbReference>
<keyword evidence="8 10" id="KW-0539">Nucleus</keyword>
<keyword evidence="5" id="KW-0158">Chromosome</keyword>
<dbReference type="InterPro" id="IPR012337">
    <property type="entry name" value="RNaseH-like_sf"/>
</dbReference>
<dbReference type="InterPro" id="IPR055179">
    <property type="entry name" value="Tex-like_central_region"/>
</dbReference>
<evidence type="ECO:0000256" key="5">
    <source>
        <dbReference type="ARBA" id="ARBA00022454"/>
    </source>
</evidence>
<dbReference type="InterPro" id="IPR023323">
    <property type="entry name" value="Tex-like_dom_sf"/>
</dbReference>
<dbReference type="GO" id="GO:0042393">
    <property type="term" value="F:histone binding"/>
    <property type="evidence" value="ECO:0007669"/>
    <property type="project" value="TreeGrafter"/>
</dbReference>
<dbReference type="InterPro" id="IPR035420">
    <property type="entry name" value="Spt6_SH2"/>
</dbReference>
<feature type="compositionally biased region" description="Acidic residues" evidence="11">
    <location>
        <begin position="42"/>
        <end position="55"/>
    </location>
</feature>
<dbReference type="OrthoDB" id="995477at2759"/>
<dbReference type="SUPFAM" id="SSF158832">
    <property type="entry name" value="Tex N-terminal region-like"/>
    <property type="match status" value="1"/>
</dbReference>
<dbReference type="InterPro" id="IPR017072">
    <property type="entry name" value="TF_Spt6"/>
</dbReference>
<protein>
    <recommendedName>
        <fullName evidence="4 10">Transcription elongation factor Spt6</fullName>
    </recommendedName>
</protein>
<dbReference type="Pfam" id="PF14633">
    <property type="entry name" value="SH2_2"/>
    <property type="match status" value="1"/>
</dbReference>
<dbReference type="Pfam" id="PF21710">
    <property type="entry name" value="Spt6_S1"/>
    <property type="match status" value="1"/>
</dbReference>
<dbReference type="InterPro" id="IPR023319">
    <property type="entry name" value="Tex-like_HTH_dom_sf"/>
</dbReference>
<dbReference type="GO" id="GO:0034728">
    <property type="term" value="P:nucleosome organization"/>
    <property type="evidence" value="ECO:0007669"/>
    <property type="project" value="TreeGrafter"/>
</dbReference>
<evidence type="ECO:0000256" key="11">
    <source>
        <dbReference type="SAM" id="MobiDB-lite"/>
    </source>
</evidence>
<feature type="compositionally biased region" description="Acidic residues" evidence="11">
    <location>
        <begin position="166"/>
        <end position="180"/>
    </location>
</feature>
<dbReference type="FunFam" id="3.30.505.10:FF:000065">
    <property type="entry name" value="Transcription elongation factor SPT6"/>
    <property type="match status" value="1"/>
</dbReference>
<dbReference type="InterPro" id="IPR028231">
    <property type="entry name" value="Spt6_YqgF"/>
</dbReference>
<evidence type="ECO:0000256" key="2">
    <source>
        <dbReference type="ARBA" id="ARBA00004286"/>
    </source>
</evidence>
<keyword evidence="7 10" id="KW-0804">Transcription</keyword>
<feature type="domain" description="S1 motif" evidence="12">
    <location>
        <begin position="1098"/>
        <end position="1165"/>
    </location>
</feature>
<comment type="function">
    <text evidence="10">Plays a role in maintenance of chromatin structure during RNA polymerase II transcription elongation thereby repressing transcription initiation from cryptic promoters. Mediates the reassembly of nucleosomes onto the promoters of at least a selected set of genes during repression; the nucleosome reassembly is essential for transcriptional repression.</text>
</comment>
<evidence type="ECO:0000256" key="1">
    <source>
        <dbReference type="ARBA" id="ARBA00004123"/>
    </source>
</evidence>
<dbReference type="InterPro" id="IPR037027">
    <property type="entry name" value="YqgF/RNaseH-like_dom_sf"/>
</dbReference>
<dbReference type="PIRSF" id="PIRSF036947">
    <property type="entry name" value="Spt6"/>
    <property type="match status" value="1"/>
</dbReference>
<dbReference type="InterPro" id="IPR035019">
    <property type="entry name" value="Spt6_SH2_N"/>
</dbReference>
<reference evidence="13" key="1">
    <citation type="submission" date="2021-10" db="EMBL/GenBank/DDBJ databases">
        <authorList>
            <person name="Piombo E."/>
        </authorList>
    </citation>
    <scope>NUCLEOTIDE SEQUENCE</scope>
</reference>
<dbReference type="GO" id="GO:0140673">
    <property type="term" value="P:transcription elongation-coupled chromatin remodeling"/>
    <property type="evidence" value="ECO:0007669"/>
    <property type="project" value="InterPro"/>
</dbReference>
<evidence type="ECO:0000256" key="6">
    <source>
        <dbReference type="ARBA" id="ARBA00022999"/>
    </source>
</evidence>
<dbReference type="EMBL" id="CABFNQ020000724">
    <property type="protein sequence ID" value="CAH0026465.1"/>
    <property type="molecule type" value="Genomic_DNA"/>
</dbReference>
<accession>A0A9N9VMD5</accession>
<dbReference type="InterPro" id="IPR010994">
    <property type="entry name" value="RuvA_2-like"/>
</dbReference>
<dbReference type="GO" id="GO:0003677">
    <property type="term" value="F:DNA binding"/>
    <property type="evidence" value="ECO:0007669"/>
    <property type="project" value="InterPro"/>
</dbReference>
<feature type="compositionally biased region" description="Acidic residues" evidence="11">
    <location>
        <begin position="13"/>
        <end position="29"/>
    </location>
</feature>